<dbReference type="KEGG" id="trg:TRUGW13939_01015"/>
<comment type="function">
    <text evidence="15">Functions as a sorting receptor in the Golgi compartment required for the intracellular sorting and delivery of soluble vacuolar proteins, like carboxypeptidase Y (CPY) and proteinase A. Executes multiple rounds of sorting by cycling between the late Golgi and a prevacuolar endosome-like compartment.</text>
</comment>
<evidence type="ECO:0000256" key="7">
    <source>
        <dbReference type="ARBA" id="ARBA00022729"/>
    </source>
</evidence>
<dbReference type="Gene3D" id="3.30.60.270">
    <property type="match status" value="2"/>
</dbReference>
<dbReference type="Gene3D" id="2.10.70.80">
    <property type="match status" value="2"/>
</dbReference>
<evidence type="ECO:0000256" key="1">
    <source>
        <dbReference type="ARBA" id="ARBA00004166"/>
    </source>
</evidence>
<dbReference type="GO" id="GO:0006896">
    <property type="term" value="P:Golgi to vacuole transport"/>
    <property type="evidence" value="ECO:0007669"/>
    <property type="project" value="TreeGrafter"/>
</dbReference>
<feature type="signal peptide" evidence="20">
    <location>
        <begin position="1"/>
        <end position="23"/>
    </location>
</feature>
<evidence type="ECO:0000256" key="2">
    <source>
        <dbReference type="ARBA" id="ARBA00004488"/>
    </source>
</evidence>
<gene>
    <name evidence="22" type="ORF">TRUGW13939_01015</name>
</gene>
<dbReference type="RefSeq" id="XP_035340114.1">
    <property type="nucleotide sequence ID" value="XM_035484221.1"/>
</dbReference>
<dbReference type="InterPro" id="IPR031778">
    <property type="entry name" value="Sortilin_N"/>
</dbReference>
<name>A0A7H8QKA6_TALRU</name>
<sequence length="1476" mass="164670">MIGPWLHLTGILLLAVGSQLSEAKSDGPRIALTKLDSEPSPPSYFEHSDTVLFYDSQSKVVHLSFDGGLEWDVVKDEAGEMAGAVGGVVIHPFDNKKAYMLGLYGIHWVTTDQGVTWNSFELPVSPTSIATPLRFHGQDSQKVIIHGAQCSPFRCIESAFYTLDDFNSIAPLRETPGGCLWAVGTLEFADSAPDVAHELSDRVFCIARGLKDPFSHAFRLVMSDDFFSRNEDGVEAKINNGRPVTGVVNIASEKKFIVAAARSQGTDELAMFVTADTKTWHRAEFGAHKLEEDAYTVLESTNYSIQVDVLNTNARVNMGVLFTSNSNGTYFTKNIEHTNRDDRGFVDFEKIANIQGIVMVNVVDNWDEVEKQGAERHVVSKISFDDGRTFESLSVKDEELHLHSFTEPRNIGRIFSSPAPGIVMGVGNTGKYLKEYVKDGNLYVSDDAGLTWRQGLEKPHKYEFGNQGAVIMAIRDDGKPTKKVKYSINHGKEWHSAELEHEILPFLLTTTPDSTSLKFLLIGYKDQSLWYSYTIDFEGLHERECKESDYEKWPARLNEKNEPDCLMGHKQFYHRRKSDADCFITKHMFENLKPQFEPCKCTAEDFECDFNFALSEDGKDCTPTAGLQAPEGQCKTKDDTFKGPSGWRLIPGNACQRDGGENLDKEIERPCKNATTVPSGNAKNITSTLTPFEVKDFDAYYYLERAGTSDGKDETIVMLTTDGVVWVTLDHGKTWKHILKGIQEIIPHSFINDCAYFLTDTKDHFVTVNRATTIDMFEAPAERNKEKGATLSFHPKNKDWVIWTGNSCSHSSVCTTNSYLTKRRGNSWDTLLRTVEKCTFMAREDRKDSEELIFCDQHENEDPEGKRTLVTSWDLFAKSNDPLKEGILNFATSAEFIVIAADDPENPDSYKAETSIDGKIFADAKFPPNIPAQLAYTVLESWSHSVLLHVTANDKPDQSYGSLVKSNSNGTSYVLTRSGVNRNSRGYVDFEKLQGLEGVMLVNVVDNIEEVEKGSTKKLKTMITHNDGAQWALLTPPAKDSGGKSYSCGSECALHLHGYTEKDPRATYASPSAVGFAFGVGNVGESLSENKDDASTFFSKDGGISWKEIRKGRHLWEYGDQGSVLVLVEELQPTRVVYFSMDEGENWEQYKFSDKEIIVESLSTVPSDNSKNFLLWGKQSGSKQPVTVNLDFSGLRDRSCHLDEDSGDEGDFYLWEPKHPFQEENCLFGHVEQYHRKKAASHCWNNWADPHVHSIARNCSCTREDFECDYNYEPQSDGSCTLVEGLPKPNAIQHCIDNPDAVEYWEPTGYRRIPLTTCEGGVNYDHLQPKPCPDHEEDFERKHGVSGFAIFLAVVIPIAAAGGIGYWVYTKWDGKFGAIRLGEGGSAAFFSRGSGLISIPVAIIAGTVAAVKVLPLLAMSLWRSVSGYAHLPSRGGPRPYATRGAFAARRGDYTNVVDDEDELLGNDDFEDEEEEA</sequence>
<evidence type="ECO:0000256" key="6">
    <source>
        <dbReference type="ARBA" id="ARBA00022692"/>
    </source>
</evidence>
<dbReference type="FunFam" id="2.10.70.80:FF:000001">
    <property type="entry name" value="Sortilin-related VPS10 domain-containing receptor 1"/>
    <property type="match status" value="1"/>
</dbReference>
<evidence type="ECO:0000313" key="23">
    <source>
        <dbReference type="Proteomes" id="UP000509510"/>
    </source>
</evidence>
<evidence type="ECO:0000256" key="12">
    <source>
        <dbReference type="ARBA" id="ARBA00023136"/>
    </source>
</evidence>
<evidence type="ECO:0000256" key="8">
    <source>
        <dbReference type="ARBA" id="ARBA00022737"/>
    </source>
</evidence>
<evidence type="ECO:0000256" key="14">
    <source>
        <dbReference type="ARBA" id="ARBA00023180"/>
    </source>
</evidence>
<dbReference type="GO" id="GO:0016020">
    <property type="term" value="C:membrane"/>
    <property type="evidence" value="ECO:0007669"/>
    <property type="project" value="InterPro"/>
</dbReference>
<evidence type="ECO:0000256" key="5">
    <source>
        <dbReference type="ARBA" id="ARBA00022448"/>
    </source>
</evidence>
<evidence type="ECO:0000256" key="9">
    <source>
        <dbReference type="ARBA" id="ARBA00022927"/>
    </source>
</evidence>
<feature type="domain" description="VPS10" evidence="21">
    <location>
        <begin position="714"/>
        <end position="1337"/>
    </location>
</feature>
<dbReference type="InterPro" id="IPR050310">
    <property type="entry name" value="VPS10-sortilin"/>
</dbReference>
<comment type="subcellular location">
    <subcellularLocation>
        <location evidence="1">Golgi apparatus</location>
        <location evidence="1">trans-Golgi network membrane</location>
        <topology evidence="1">Multi-pass membrane protein</topology>
    </subcellularLocation>
    <subcellularLocation>
        <location evidence="2">Prevacuolar compartment membrane</location>
        <topology evidence="2">Multi-pass membrane protein</topology>
    </subcellularLocation>
</comment>
<evidence type="ECO:0000256" key="16">
    <source>
        <dbReference type="ARBA" id="ARBA00031250"/>
    </source>
</evidence>
<dbReference type="InterPro" id="IPR031777">
    <property type="entry name" value="Sortilin_C"/>
</dbReference>
<dbReference type="EMBL" id="CP055898">
    <property type="protein sequence ID" value="QKX53935.1"/>
    <property type="molecule type" value="Genomic_DNA"/>
</dbReference>
<dbReference type="InterPro" id="IPR006581">
    <property type="entry name" value="VPS10"/>
</dbReference>
<evidence type="ECO:0000256" key="20">
    <source>
        <dbReference type="SAM" id="SignalP"/>
    </source>
</evidence>
<dbReference type="SUPFAM" id="SSF110296">
    <property type="entry name" value="Oligoxyloglucan reducing end-specific cellobiohydrolase"/>
    <property type="match status" value="2"/>
</dbReference>
<dbReference type="Pfam" id="PF15901">
    <property type="entry name" value="Sortilin_C"/>
    <property type="match status" value="2"/>
</dbReference>
<organism evidence="22 23">
    <name type="scientific">Talaromyces rugulosus</name>
    <name type="common">Penicillium rugulosum</name>
    <dbReference type="NCBI Taxonomy" id="121627"/>
    <lineage>
        <taxon>Eukaryota</taxon>
        <taxon>Fungi</taxon>
        <taxon>Dikarya</taxon>
        <taxon>Ascomycota</taxon>
        <taxon>Pezizomycotina</taxon>
        <taxon>Eurotiomycetes</taxon>
        <taxon>Eurotiomycetidae</taxon>
        <taxon>Eurotiales</taxon>
        <taxon>Trichocomaceae</taxon>
        <taxon>Talaromyces</taxon>
        <taxon>Talaromyces sect. Islandici</taxon>
    </lineage>
</organism>
<evidence type="ECO:0000256" key="18">
    <source>
        <dbReference type="ARBA" id="ARBA00031902"/>
    </source>
</evidence>
<evidence type="ECO:0000256" key="4">
    <source>
        <dbReference type="ARBA" id="ARBA00015369"/>
    </source>
</evidence>
<keyword evidence="23" id="KW-1185">Reference proteome</keyword>
<dbReference type="CDD" id="cd15482">
    <property type="entry name" value="Sialidase_non-viral"/>
    <property type="match status" value="1"/>
</dbReference>
<evidence type="ECO:0000256" key="19">
    <source>
        <dbReference type="SAM" id="Phobius"/>
    </source>
</evidence>
<dbReference type="OrthoDB" id="443634at2759"/>
<evidence type="ECO:0000256" key="13">
    <source>
        <dbReference type="ARBA" id="ARBA00023170"/>
    </source>
</evidence>
<protein>
    <recommendedName>
        <fullName evidence="4">Vacuolar protein sorting/targeting protein 10</fullName>
    </recommendedName>
    <alternativeName>
        <fullName evidence="17">Carboxypeptidase Y receptor</fullName>
    </alternativeName>
    <alternativeName>
        <fullName evidence="16 18">Sortilin VPS10</fullName>
    </alternativeName>
</protein>
<evidence type="ECO:0000313" key="22">
    <source>
        <dbReference type="EMBL" id="QKX53935.1"/>
    </source>
</evidence>
<keyword evidence="7 20" id="KW-0732">Signal</keyword>
<keyword evidence="8" id="KW-0677">Repeat</keyword>
<dbReference type="GeneID" id="55988528"/>
<evidence type="ECO:0000259" key="21">
    <source>
        <dbReference type="SMART" id="SM00602"/>
    </source>
</evidence>
<keyword evidence="12 19" id="KW-0472">Membrane</keyword>
<dbReference type="Proteomes" id="UP000509510">
    <property type="component" value="Chromosome I"/>
</dbReference>
<proteinExistence type="inferred from homology"/>
<dbReference type="PANTHER" id="PTHR12106:SF27">
    <property type="entry name" value="SORTILIN-RELATED RECEPTOR"/>
    <property type="match status" value="1"/>
</dbReference>
<keyword evidence="10 19" id="KW-1133">Transmembrane helix</keyword>
<dbReference type="GO" id="GO:0005794">
    <property type="term" value="C:Golgi apparatus"/>
    <property type="evidence" value="ECO:0007669"/>
    <property type="project" value="UniProtKB-SubCell"/>
</dbReference>
<dbReference type="GO" id="GO:0006895">
    <property type="term" value="P:Golgi to endosome transport"/>
    <property type="evidence" value="ECO:0007669"/>
    <property type="project" value="TreeGrafter"/>
</dbReference>
<feature type="domain" description="VPS10" evidence="21">
    <location>
        <begin position="49"/>
        <end position="676"/>
    </location>
</feature>
<feature type="chain" id="PRO_5028920403" description="Vacuolar protein sorting/targeting protein 10" evidence="20">
    <location>
        <begin position="24"/>
        <end position="1476"/>
    </location>
</feature>
<dbReference type="GO" id="GO:0005829">
    <property type="term" value="C:cytosol"/>
    <property type="evidence" value="ECO:0007669"/>
    <property type="project" value="GOC"/>
</dbReference>
<evidence type="ECO:0000256" key="10">
    <source>
        <dbReference type="ARBA" id="ARBA00022989"/>
    </source>
</evidence>
<evidence type="ECO:0000256" key="17">
    <source>
        <dbReference type="ARBA" id="ARBA00031354"/>
    </source>
</evidence>
<keyword evidence="11" id="KW-0333">Golgi apparatus</keyword>
<dbReference type="SMART" id="SM00602">
    <property type="entry name" value="VPS10"/>
    <property type="match status" value="2"/>
</dbReference>
<reference evidence="23" key="1">
    <citation type="submission" date="2020-06" db="EMBL/GenBank/DDBJ databases">
        <title>A chromosome-scale genome assembly of Talaromyces rugulosus W13939.</title>
        <authorList>
            <person name="Wang B."/>
            <person name="Guo L."/>
            <person name="Ye K."/>
            <person name="Wang L."/>
        </authorList>
    </citation>
    <scope>NUCLEOTIDE SEQUENCE [LARGE SCALE GENOMIC DNA]</scope>
    <source>
        <strain evidence="23">W13939</strain>
    </source>
</reference>
<evidence type="ECO:0000256" key="11">
    <source>
        <dbReference type="ARBA" id="ARBA00023034"/>
    </source>
</evidence>
<dbReference type="PANTHER" id="PTHR12106">
    <property type="entry name" value="SORTILIN RELATED"/>
    <property type="match status" value="1"/>
</dbReference>
<dbReference type="FunFam" id="3.30.60.270:FF:000005">
    <property type="entry name" value="Sortilin"/>
    <property type="match status" value="2"/>
</dbReference>
<accession>A0A7H8QKA6</accession>
<dbReference type="GO" id="GO:0006623">
    <property type="term" value="P:protein targeting to vacuole"/>
    <property type="evidence" value="ECO:0007669"/>
    <property type="project" value="TreeGrafter"/>
</dbReference>
<keyword evidence="6 19" id="KW-0812">Transmembrane</keyword>
<evidence type="ECO:0000256" key="3">
    <source>
        <dbReference type="ARBA" id="ARBA00008251"/>
    </source>
</evidence>
<dbReference type="Pfam" id="PF15902">
    <property type="entry name" value="Sortilin-Vps10"/>
    <property type="match status" value="2"/>
</dbReference>
<comment type="similarity">
    <text evidence="3">Belongs to the VPS10-related sortilin family.</text>
</comment>
<keyword evidence="9" id="KW-0653">Protein transport</keyword>
<feature type="transmembrane region" description="Helical" evidence="19">
    <location>
        <begin position="1348"/>
        <end position="1369"/>
    </location>
</feature>
<feature type="transmembrane region" description="Helical" evidence="19">
    <location>
        <begin position="1389"/>
        <end position="1411"/>
    </location>
</feature>
<keyword evidence="13" id="KW-0675">Receptor</keyword>
<keyword evidence="14" id="KW-0325">Glycoprotein</keyword>
<keyword evidence="5" id="KW-0813">Transport</keyword>
<evidence type="ECO:0000256" key="15">
    <source>
        <dbReference type="ARBA" id="ARBA00025569"/>
    </source>
</evidence>